<evidence type="ECO:0000313" key="2">
    <source>
        <dbReference type="Ensembl" id="ENSCLMP00005008467.1"/>
    </source>
</evidence>
<dbReference type="Ensembl" id="ENSCLMT00005009269.1">
    <property type="protein sequence ID" value="ENSCLMP00005008467.1"/>
    <property type="gene ID" value="ENSCLMG00005004883.1"/>
</dbReference>
<evidence type="ECO:0000256" key="1">
    <source>
        <dbReference type="SAM" id="MobiDB-lite"/>
    </source>
</evidence>
<reference evidence="2" key="2">
    <citation type="submission" date="2025-09" db="UniProtKB">
        <authorList>
            <consortium name="Ensembl"/>
        </authorList>
    </citation>
    <scope>IDENTIFICATION</scope>
</reference>
<proteinExistence type="predicted"/>
<dbReference type="AlphaFoldDB" id="A0A8C2WS07"/>
<protein>
    <submittedName>
        <fullName evidence="2">Uncharacterized protein</fullName>
    </submittedName>
</protein>
<evidence type="ECO:0000313" key="3">
    <source>
        <dbReference type="Proteomes" id="UP000694565"/>
    </source>
</evidence>
<name>A0A8C2WS07_CYCLU</name>
<accession>A0A8C2WS07</accession>
<dbReference type="GeneTree" id="ENSGT01140000284976"/>
<dbReference type="SUPFAM" id="SSF69349">
    <property type="entry name" value="Phage fibre proteins"/>
    <property type="match status" value="1"/>
</dbReference>
<dbReference type="Proteomes" id="UP000694565">
    <property type="component" value="Unplaced"/>
</dbReference>
<keyword evidence="3" id="KW-1185">Reference proteome</keyword>
<sequence length="148" mass="13760">TCSRGGGAYPSVGGGASPSVGGGASPSVGGGASPSVGGGASPSVGGGASPSVGGGASPSVGGGASPSVGGGASPSVSQVQLDFVLKNGDQQHDAEAQQDAGVLQQEVAAVAEAVVPGVVVQHLGHLRGYNDQLITLSCCLCFLYTGGL</sequence>
<organism evidence="2 3">
    <name type="scientific">Cyclopterus lumpus</name>
    <name type="common">Lumpsucker</name>
    <dbReference type="NCBI Taxonomy" id="8103"/>
    <lineage>
        <taxon>Eukaryota</taxon>
        <taxon>Metazoa</taxon>
        <taxon>Chordata</taxon>
        <taxon>Craniata</taxon>
        <taxon>Vertebrata</taxon>
        <taxon>Euteleostomi</taxon>
        <taxon>Actinopterygii</taxon>
        <taxon>Neopterygii</taxon>
        <taxon>Teleostei</taxon>
        <taxon>Neoteleostei</taxon>
        <taxon>Acanthomorphata</taxon>
        <taxon>Eupercaria</taxon>
        <taxon>Perciformes</taxon>
        <taxon>Cottioidei</taxon>
        <taxon>Cottales</taxon>
        <taxon>Cyclopteridae</taxon>
        <taxon>Cyclopterus</taxon>
    </lineage>
</organism>
<feature type="region of interest" description="Disordered" evidence="1">
    <location>
        <begin position="1"/>
        <end position="75"/>
    </location>
</feature>
<feature type="compositionally biased region" description="Gly residues" evidence="1">
    <location>
        <begin position="1"/>
        <end position="72"/>
    </location>
</feature>
<reference evidence="2" key="1">
    <citation type="submission" date="2025-08" db="UniProtKB">
        <authorList>
            <consortium name="Ensembl"/>
        </authorList>
    </citation>
    <scope>IDENTIFICATION</scope>
</reference>